<protein>
    <submittedName>
        <fullName evidence="1">Uncharacterized protein</fullName>
    </submittedName>
</protein>
<organism evidence="1">
    <name type="scientific">mine drainage metagenome</name>
    <dbReference type="NCBI Taxonomy" id="410659"/>
    <lineage>
        <taxon>unclassified sequences</taxon>
        <taxon>metagenomes</taxon>
        <taxon>ecological metagenomes</taxon>
    </lineage>
</organism>
<feature type="non-terminal residue" evidence="1">
    <location>
        <position position="1"/>
    </location>
</feature>
<comment type="caution">
    <text evidence="1">The sequence shown here is derived from an EMBL/GenBank/DDBJ whole genome shotgun (WGS) entry which is preliminary data.</text>
</comment>
<reference evidence="1" key="1">
    <citation type="submission" date="2013-08" db="EMBL/GenBank/DDBJ databases">
        <authorList>
            <person name="Mendez C."/>
            <person name="Richter M."/>
            <person name="Ferrer M."/>
            <person name="Sanchez J."/>
        </authorList>
    </citation>
    <scope>NUCLEOTIDE SEQUENCE</scope>
</reference>
<name>T1BY46_9ZZZZ</name>
<proteinExistence type="predicted"/>
<accession>T1BY46</accession>
<gene>
    <name evidence="1" type="ORF">B1A_02514</name>
</gene>
<dbReference type="EMBL" id="AUZX01001866">
    <property type="protein sequence ID" value="EQD77996.1"/>
    <property type="molecule type" value="Genomic_DNA"/>
</dbReference>
<evidence type="ECO:0000313" key="1">
    <source>
        <dbReference type="EMBL" id="EQD77996.1"/>
    </source>
</evidence>
<dbReference type="AlphaFoldDB" id="T1BY46"/>
<reference evidence="1" key="2">
    <citation type="journal article" date="2014" name="ISME J.">
        <title>Microbial stratification in low pH oxic and suboxic macroscopic growths along an acid mine drainage.</title>
        <authorList>
            <person name="Mendez-Garcia C."/>
            <person name="Mesa V."/>
            <person name="Sprenger R.R."/>
            <person name="Richter M."/>
            <person name="Diez M.S."/>
            <person name="Solano J."/>
            <person name="Bargiela R."/>
            <person name="Golyshina O.V."/>
            <person name="Manteca A."/>
            <person name="Ramos J.L."/>
            <person name="Gallego J.R."/>
            <person name="Llorente I."/>
            <person name="Martins Dos Santos V.A."/>
            <person name="Jensen O.N."/>
            <person name="Pelaez A.I."/>
            <person name="Sanchez J."/>
            <person name="Ferrer M."/>
        </authorList>
    </citation>
    <scope>NUCLEOTIDE SEQUENCE</scope>
</reference>
<sequence>GLRATQAGGHVVLTECARAQLVPPMAGLVNTFDRIRRSRNNVEYPPTGAEEMTHEEVDEDIAEVRSALETIAKLLVVLPVF</sequence>